<dbReference type="SMART" id="SM00512">
    <property type="entry name" value="Skp1"/>
    <property type="match status" value="1"/>
</dbReference>
<dbReference type="Pfam" id="PF03931">
    <property type="entry name" value="Skp1_POZ"/>
    <property type="match status" value="1"/>
</dbReference>
<proteinExistence type="inferred from homology"/>
<evidence type="ECO:0000313" key="7">
    <source>
        <dbReference type="EMBL" id="PAN14933.1"/>
    </source>
</evidence>
<evidence type="ECO:0000256" key="4">
    <source>
        <dbReference type="SAM" id="MobiDB-lite"/>
    </source>
</evidence>
<accession>A0A2S3H3Z5</accession>
<evidence type="ECO:0000256" key="1">
    <source>
        <dbReference type="ARBA" id="ARBA00004906"/>
    </source>
</evidence>
<dbReference type="SUPFAM" id="SSF81382">
    <property type="entry name" value="Skp1 dimerisation domain-like"/>
    <property type="match status" value="1"/>
</dbReference>
<comment type="similarity">
    <text evidence="2">Belongs to the SKP1 family.</text>
</comment>
<dbReference type="Gene3D" id="3.30.710.10">
    <property type="entry name" value="Potassium Channel Kv1.1, Chain A"/>
    <property type="match status" value="1"/>
</dbReference>
<dbReference type="GO" id="GO:0009867">
    <property type="term" value="P:jasmonic acid mediated signaling pathway"/>
    <property type="evidence" value="ECO:0007669"/>
    <property type="project" value="UniProtKB-ARBA"/>
</dbReference>
<evidence type="ECO:0008006" key="8">
    <source>
        <dbReference type="Google" id="ProtNLM"/>
    </source>
</evidence>
<feature type="compositionally biased region" description="Basic and acidic residues" evidence="4">
    <location>
        <begin position="1"/>
        <end position="21"/>
    </location>
</feature>
<dbReference type="PANTHER" id="PTHR11165">
    <property type="entry name" value="SKP1"/>
    <property type="match status" value="1"/>
</dbReference>
<gene>
    <name evidence="7" type="ORF">PAHAL_2G453400</name>
</gene>
<protein>
    <recommendedName>
        <fullName evidence="8">SKP1-like protein</fullName>
    </recommendedName>
</protein>
<evidence type="ECO:0000256" key="2">
    <source>
        <dbReference type="ARBA" id="ARBA00009993"/>
    </source>
</evidence>
<dbReference type="InterPro" id="IPR016073">
    <property type="entry name" value="Skp1_comp_POZ"/>
</dbReference>
<evidence type="ECO:0000259" key="5">
    <source>
        <dbReference type="Pfam" id="PF01466"/>
    </source>
</evidence>
<dbReference type="InterPro" id="IPR016897">
    <property type="entry name" value="SKP1"/>
</dbReference>
<dbReference type="InterPro" id="IPR036296">
    <property type="entry name" value="SKP1-like_dim_sf"/>
</dbReference>
<dbReference type="InterPro" id="IPR016072">
    <property type="entry name" value="Skp1_comp_dimer"/>
</dbReference>
<dbReference type="SUPFAM" id="SSF54695">
    <property type="entry name" value="POZ domain"/>
    <property type="match status" value="1"/>
</dbReference>
<feature type="domain" description="SKP1 component POZ" evidence="6">
    <location>
        <begin position="51"/>
        <end position="110"/>
    </location>
</feature>
<dbReference type="Proteomes" id="UP000243499">
    <property type="component" value="Chromosome 2"/>
</dbReference>
<feature type="domain" description="SKP1 component dimerisation" evidence="5">
    <location>
        <begin position="179"/>
        <end position="225"/>
    </location>
</feature>
<comment type="pathway">
    <text evidence="1">Protein modification; protein ubiquitination.</text>
</comment>
<name>A0A2S3H3Z5_9POAL</name>
<dbReference type="InterPro" id="IPR011333">
    <property type="entry name" value="SKP1/BTB/POZ_sf"/>
</dbReference>
<dbReference type="Pfam" id="PF01466">
    <property type="entry name" value="Skp1"/>
    <property type="match status" value="1"/>
</dbReference>
<feature type="region of interest" description="Disordered" evidence="4">
    <location>
        <begin position="1"/>
        <end position="40"/>
    </location>
</feature>
<dbReference type="EMBL" id="CM008047">
    <property type="protein sequence ID" value="PAN14933.1"/>
    <property type="molecule type" value="Genomic_DNA"/>
</dbReference>
<evidence type="ECO:0000256" key="3">
    <source>
        <dbReference type="ARBA" id="ARBA00022786"/>
    </source>
</evidence>
<keyword evidence="3" id="KW-0833">Ubl conjugation pathway</keyword>
<organism evidence="7">
    <name type="scientific">Panicum hallii</name>
    <dbReference type="NCBI Taxonomy" id="206008"/>
    <lineage>
        <taxon>Eukaryota</taxon>
        <taxon>Viridiplantae</taxon>
        <taxon>Streptophyta</taxon>
        <taxon>Embryophyta</taxon>
        <taxon>Tracheophyta</taxon>
        <taxon>Spermatophyta</taxon>
        <taxon>Magnoliopsida</taxon>
        <taxon>Liliopsida</taxon>
        <taxon>Poales</taxon>
        <taxon>Poaceae</taxon>
        <taxon>PACMAD clade</taxon>
        <taxon>Panicoideae</taxon>
        <taxon>Panicodae</taxon>
        <taxon>Paniceae</taxon>
        <taxon>Panicinae</taxon>
        <taxon>Panicum</taxon>
        <taxon>Panicum sect. Panicum</taxon>
    </lineage>
</organism>
<dbReference type="Gramene" id="PAN14933">
    <property type="protein sequence ID" value="PAN14933"/>
    <property type="gene ID" value="PAHAL_2G453400"/>
</dbReference>
<dbReference type="AlphaFoldDB" id="A0A2S3H3Z5"/>
<evidence type="ECO:0000259" key="6">
    <source>
        <dbReference type="Pfam" id="PF03931"/>
    </source>
</evidence>
<dbReference type="GO" id="GO:0016567">
    <property type="term" value="P:protein ubiquitination"/>
    <property type="evidence" value="ECO:0007669"/>
    <property type="project" value="UniProtKB-UniPathway"/>
</dbReference>
<sequence length="230" mass="24623">MAAEGEKRGAMEAEGAVEKGGDVAATSEKGEAASAKGKGVVEAKEVAGGKMVILRSSQPEKKRYEVPEAAARLSMLIGEMLDGDCANDDGIVIPVTARTLDTVVEYCSKHFEATKSNSDPFVAAATKSDPNPSAEASVGGGVNTAASENLEDWDRKLVDRLSMDDLYDVIHAANFLDIKGLLDVVYQRVADMIKGKTPEEIRATFNIANDFTLEEEAELCQQCAWIFDAE</sequence>
<dbReference type="UniPathway" id="UPA00143"/>
<dbReference type="InterPro" id="IPR001232">
    <property type="entry name" value="SKP1-like"/>
</dbReference>
<reference evidence="7" key="1">
    <citation type="submission" date="2018-04" db="EMBL/GenBank/DDBJ databases">
        <title>WGS assembly of Panicum hallii.</title>
        <authorList>
            <person name="Lovell J."/>
            <person name="Jenkins J."/>
            <person name="Lowry D."/>
            <person name="Mamidi S."/>
            <person name="Sreedasyam A."/>
            <person name="Weng X."/>
            <person name="Barry K."/>
            <person name="Bonette J."/>
            <person name="Campitelli B."/>
            <person name="Daum C."/>
            <person name="Gordon S."/>
            <person name="Gould B."/>
            <person name="Lipzen A."/>
            <person name="Macqueen A."/>
            <person name="Palacio-Mejia J."/>
            <person name="Plott C."/>
            <person name="Shakirov E."/>
            <person name="Shu S."/>
            <person name="Yoshinaga Y."/>
            <person name="Zane M."/>
            <person name="Rokhsar D."/>
            <person name="Grimwood J."/>
            <person name="Schmutz J."/>
            <person name="Juenger T."/>
        </authorList>
    </citation>
    <scope>NUCLEOTIDE SEQUENCE [LARGE SCALE GENOMIC DNA]</scope>
    <source>
        <strain evidence="7">FIL2</strain>
    </source>
</reference>
<dbReference type="GO" id="GO:0006511">
    <property type="term" value="P:ubiquitin-dependent protein catabolic process"/>
    <property type="evidence" value="ECO:0007669"/>
    <property type="project" value="InterPro"/>
</dbReference>